<dbReference type="KEGG" id="mfm:MfeM64YM_0577"/>
<organism evidence="1 3">
    <name type="scientific">Mycoplasmopsis fermentans (strain M64)</name>
    <name type="common">Mycoplasma fermentans</name>
    <dbReference type="NCBI Taxonomy" id="943945"/>
    <lineage>
        <taxon>Bacteria</taxon>
        <taxon>Bacillati</taxon>
        <taxon>Mycoplasmatota</taxon>
        <taxon>Mycoplasmoidales</taxon>
        <taxon>Metamycoplasmataceae</taxon>
        <taxon>Mycoplasmopsis</taxon>
    </lineage>
</organism>
<name>A0AB32XC03_MYCFM</name>
<dbReference type="RefSeq" id="WP_013526931.1">
    <property type="nucleotide sequence ID" value="NC_014921.1"/>
</dbReference>
<dbReference type="KEGG" id="mfm:MfeM64YM_0940"/>
<sequence>MLNNKCDFCHKRFQPKKERYFWGNLVVCSEECLEQVSCYASEIDLNCEGENNE</sequence>
<evidence type="ECO:0000313" key="2">
    <source>
        <dbReference type="EMBL" id="ADV34935.1"/>
    </source>
</evidence>
<evidence type="ECO:0000313" key="3">
    <source>
        <dbReference type="Proteomes" id="UP000007473"/>
    </source>
</evidence>
<protein>
    <submittedName>
        <fullName evidence="1">Uncharacterized protein</fullName>
    </submittedName>
</protein>
<gene>
    <name evidence="1" type="ordered locus">MfeM64YM_0577</name>
    <name evidence="2" type="ordered locus">MfeM64YM_0940</name>
</gene>
<dbReference type="EMBL" id="CP002458">
    <property type="protein sequence ID" value="ADV34575.1"/>
    <property type="molecule type" value="Genomic_DNA"/>
</dbReference>
<dbReference type="AlphaFoldDB" id="A0AB32XC03"/>
<reference evidence="1 3" key="2">
    <citation type="journal article" date="2011" name="J. Bacteriol.">
        <title>Genome sequence of the repetitive-sequence-rich Mycoplasma fermentans strain M64.</title>
        <authorList>
            <person name="Shu H.W."/>
            <person name="Liu T.T."/>
            <person name="Chang H.Y."/>
            <person name="Liu Y.M."/>
            <person name="Wu K.M."/>
            <person name="Shu H.Y."/>
            <person name="Tsai S.F."/>
            <person name="Hsiao K.J."/>
            <person name="Hu W.S."/>
            <person name="Ng W.V."/>
        </authorList>
    </citation>
    <scope>NUCLEOTIDE SEQUENCE [LARGE SCALE GENOMIC DNA]</scope>
    <source>
        <strain evidence="1 3">M64</strain>
    </source>
</reference>
<evidence type="ECO:0000313" key="1">
    <source>
        <dbReference type="EMBL" id="ADV34575.1"/>
    </source>
</evidence>
<dbReference type="Proteomes" id="UP000007473">
    <property type="component" value="Chromosome"/>
</dbReference>
<accession>A0AB32XC03</accession>
<reference evidence="1" key="1">
    <citation type="submission" date="2010-12" db="EMBL/GenBank/DDBJ databases">
        <authorList>
            <person name="Shu H.-W."/>
            <person name="Liu T.-T."/>
            <person name="Hu W.S."/>
            <person name="Chang H.-Y."/>
            <person name="Hsiao K.-J."/>
            <person name="Tsai S.-F."/>
            <person name="Ng W.V."/>
        </authorList>
    </citation>
    <scope>NUCLEOTIDE SEQUENCE</scope>
    <source>
        <strain evidence="1">M64</strain>
    </source>
</reference>
<dbReference type="EMBL" id="CP002458">
    <property type="protein sequence ID" value="ADV34935.1"/>
    <property type="molecule type" value="Genomic_DNA"/>
</dbReference>
<proteinExistence type="predicted"/>